<dbReference type="Proteomes" id="UP000177614">
    <property type="component" value="Unassembled WGS sequence"/>
</dbReference>
<sequence length="125" mass="13412">MRLISVMSVTVCSFFLVGCGDTPTTDNSANQPNIALTVTINEESIVVEPNTVGNGKLVLDISNKTADTRQIRIDGLGVNVLSLPIAAKEGKQQLVLNMFTQKGKLIVASTTPNQEKRLEANITVK</sequence>
<dbReference type="STRING" id="1817814.A2V81_01000"/>
<dbReference type="EMBL" id="MEWR01000005">
    <property type="protein sequence ID" value="OGC82527.1"/>
    <property type="molecule type" value="Genomic_DNA"/>
</dbReference>
<dbReference type="AlphaFoldDB" id="A0A1F4XLI9"/>
<protein>
    <submittedName>
        <fullName evidence="1">Uncharacterized protein</fullName>
    </submittedName>
</protein>
<gene>
    <name evidence="1" type="ORF">A2V81_01000</name>
</gene>
<reference evidence="1 2" key="1">
    <citation type="journal article" date="2016" name="Nat. Commun.">
        <title>Thousands of microbial genomes shed light on interconnected biogeochemical processes in an aquifer system.</title>
        <authorList>
            <person name="Anantharaman K."/>
            <person name="Brown C.T."/>
            <person name="Hug L.A."/>
            <person name="Sharon I."/>
            <person name="Castelle C.J."/>
            <person name="Probst A.J."/>
            <person name="Thomas B.C."/>
            <person name="Singh A."/>
            <person name="Wilkins M.J."/>
            <person name="Karaoz U."/>
            <person name="Brodie E.L."/>
            <person name="Williams K.H."/>
            <person name="Hubbard S.S."/>
            <person name="Banfield J.F."/>
        </authorList>
    </citation>
    <scope>NUCLEOTIDE SEQUENCE [LARGE SCALE GENOMIC DNA]</scope>
</reference>
<name>A0A1F4XLI9_9BACT</name>
<organism evidence="1 2">
    <name type="scientific">Candidatus Abawacabacteria bacterium RBG_16_42_10</name>
    <dbReference type="NCBI Taxonomy" id="1817814"/>
    <lineage>
        <taxon>Bacteria</taxon>
        <taxon>Candidatus Abawacaibacteriota</taxon>
    </lineage>
</organism>
<evidence type="ECO:0000313" key="1">
    <source>
        <dbReference type="EMBL" id="OGC82527.1"/>
    </source>
</evidence>
<proteinExistence type="predicted"/>
<comment type="caution">
    <text evidence="1">The sequence shown here is derived from an EMBL/GenBank/DDBJ whole genome shotgun (WGS) entry which is preliminary data.</text>
</comment>
<accession>A0A1F4XLI9</accession>
<dbReference type="PROSITE" id="PS51257">
    <property type="entry name" value="PROKAR_LIPOPROTEIN"/>
    <property type="match status" value="1"/>
</dbReference>
<evidence type="ECO:0000313" key="2">
    <source>
        <dbReference type="Proteomes" id="UP000177614"/>
    </source>
</evidence>